<keyword evidence="3" id="KW-1185">Reference proteome</keyword>
<sequence>MNRPSIILALVVTHLQCQGKETKIPPQVINLSQWAVEQMPGGQVSINGDALEIVDEGGCTVWFRQPLESPVDIAFDVTVVSKGGPTDRVSDINVFWMARDSREPLNEPPFSEGHRRSGKFPEYNSLLTYYVGMGGNNNTTTRFRRYDGSAERPLLPEHDLRDAQYLLSPNATYHLRLVAREQVAEFWRDGKRIFTFTDPQPLKRGWFAFRTVKSHLLIRNFKVQALPAQAGP</sequence>
<proteinExistence type="predicted"/>
<organism evidence="2 3">
    <name type="scientific">Luteolibacter ambystomatis</name>
    <dbReference type="NCBI Taxonomy" id="2824561"/>
    <lineage>
        <taxon>Bacteria</taxon>
        <taxon>Pseudomonadati</taxon>
        <taxon>Verrucomicrobiota</taxon>
        <taxon>Verrucomicrobiia</taxon>
        <taxon>Verrucomicrobiales</taxon>
        <taxon>Verrucomicrobiaceae</taxon>
        <taxon>Luteolibacter</taxon>
    </lineage>
</organism>
<dbReference type="RefSeq" id="WP_211631581.1">
    <property type="nucleotide sequence ID" value="NZ_CP073100.1"/>
</dbReference>
<accession>A0A975G9P3</accession>
<dbReference type="Pfam" id="PF19763">
    <property type="entry name" value="DUF6250"/>
    <property type="match status" value="1"/>
</dbReference>
<evidence type="ECO:0000313" key="3">
    <source>
        <dbReference type="Proteomes" id="UP000676169"/>
    </source>
</evidence>
<dbReference type="EMBL" id="CP073100">
    <property type="protein sequence ID" value="QUE51442.1"/>
    <property type="molecule type" value="Genomic_DNA"/>
</dbReference>
<gene>
    <name evidence="2" type="ORF">KBB96_00755</name>
</gene>
<dbReference type="InterPro" id="IPR046217">
    <property type="entry name" value="DUF6250"/>
</dbReference>
<dbReference type="KEGG" id="lamb:KBB96_00755"/>
<evidence type="ECO:0000259" key="1">
    <source>
        <dbReference type="Pfam" id="PF19763"/>
    </source>
</evidence>
<dbReference type="Gene3D" id="2.60.120.200">
    <property type="match status" value="1"/>
</dbReference>
<protein>
    <recommendedName>
        <fullName evidence="1">DUF6250 domain-containing protein</fullName>
    </recommendedName>
</protein>
<feature type="domain" description="DUF6250" evidence="1">
    <location>
        <begin position="53"/>
        <end position="221"/>
    </location>
</feature>
<dbReference type="Proteomes" id="UP000676169">
    <property type="component" value="Chromosome"/>
</dbReference>
<evidence type="ECO:0000313" key="2">
    <source>
        <dbReference type="EMBL" id="QUE51442.1"/>
    </source>
</evidence>
<dbReference type="AlphaFoldDB" id="A0A975G9P3"/>
<name>A0A975G9P3_9BACT</name>
<reference evidence="2" key="1">
    <citation type="submission" date="2021-04" db="EMBL/GenBank/DDBJ databases">
        <title>Luteolibacter sp. 32A isolated from the skin of an Anderson's salamander (Ambystoma andersonii).</title>
        <authorList>
            <person name="Spergser J."/>
            <person name="Busse H.-J."/>
        </authorList>
    </citation>
    <scope>NUCLEOTIDE SEQUENCE</scope>
    <source>
        <strain evidence="2">32A</strain>
    </source>
</reference>